<gene>
    <name evidence="3" type="ORF">OSSY52_16460</name>
</gene>
<evidence type="ECO:0000259" key="2">
    <source>
        <dbReference type="PROSITE" id="PS50093"/>
    </source>
</evidence>
<dbReference type="Pfam" id="PF00801">
    <property type="entry name" value="PKD"/>
    <property type="match status" value="1"/>
</dbReference>
<dbReference type="Pfam" id="PF21910">
    <property type="entry name" value="GH85_C"/>
    <property type="match status" value="1"/>
</dbReference>
<dbReference type="RefSeq" id="WP_190614077.1">
    <property type="nucleotide sequence ID" value="NZ_AP018712.1"/>
</dbReference>
<organism evidence="3 4">
    <name type="scientific">Tepiditoga spiralis</name>
    <dbReference type="NCBI Taxonomy" id="2108365"/>
    <lineage>
        <taxon>Bacteria</taxon>
        <taxon>Thermotogati</taxon>
        <taxon>Thermotogota</taxon>
        <taxon>Thermotogae</taxon>
        <taxon>Petrotogales</taxon>
        <taxon>Petrotogaceae</taxon>
        <taxon>Tepiditoga</taxon>
    </lineage>
</organism>
<dbReference type="InterPro" id="IPR005201">
    <property type="entry name" value="TIM_ENGase"/>
</dbReference>
<dbReference type="InterPro" id="IPR054110">
    <property type="entry name" value="EndoD-like_D2"/>
</dbReference>
<feature type="domain" description="F5/8 type C" evidence="1">
    <location>
        <begin position="866"/>
        <end position="988"/>
    </location>
</feature>
<dbReference type="GO" id="GO:0033925">
    <property type="term" value="F:mannosyl-glycoprotein endo-beta-N-acetylglucosaminidase activity"/>
    <property type="evidence" value="ECO:0007669"/>
    <property type="project" value="InterPro"/>
</dbReference>
<dbReference type="SUPFAM" id="SSF49299">
    <property type="entry name" value="PKD domain"/>
    <property type="match status" value="1"/>
</dbReference>
<feature type="domain" description="PKD" evidence="2">
    <location>
        <begin position="676"/>
        <end position="730"/>
    </location>
</feature>
<dbReference type="Pfam" id="PF00754">
    <property type="entry name" value="F5_F8_type_C"/>
    <property type="match status" value="4"/>
</dbReference>
<dbReference type="InterPro" id="IPR008979">
    <property type="entry name" value="Galactose-bd-like_sf"/>
</dbReference>
<dbReference type="PROSITE" id="PS50093">
    <property type="entry name" value="PKD"/>
    <property type="match status" value="1"/>
</dbReference>
<protein>
    <submittedName>
        <fullName evidence="3">Uncharacterized protein</fullName>
    </submittedName>
</protein>
<name>A0A7G1G5U5_9BACT</name>
<accession>A0A7G1G5U5</accession>
<keyword evidence="4" id="KW-1185">Reference proteome</keyword>
<dbReference type="CDD" id="cd00146">
    <property type="entry name" value="PKD"/>
    <property type="match status" value="1"/>
</dbReference>
<dbReference type="InterPro" id="IPR000421">
    <property type="entry name" value="FA58C"/>
</dbReference>
<dbReference type="Gene3D" id="2.60.40.10">
    <property type="entry name" value="Immunoglobulins"/>
    <property type="match status" value="2"/>
</dbReference>
<feature type="domain" description="F5/8 type C" evidence="1">
    <location>
        <begin position="1003"/>
        <end position="1151"/>
    </location>
</feature>
<dbReference type="PROSITE" id="PS50022">
    <property type="entry name" value="FA58C_3"/>
    <property type="match status" value="4"/>
</dbReference>
<evidence type="ECO:0000313" key="3">
    <source>
        <dbReference type="EMBL" id="BBE31505.1"/>
    </source>
</evidence>
<dbReference type="GO" id="GO:0005829">
    <property type="term" value="C:cytosol"/>
    <property type="evidence" value="ECO:0007669"/>
    <property type="project" value="UniProtKB-SubCell"/>
</dbReference>
<dbReference type="PANTHER" id="PTHR13246">
    <property type="entry name" value="ENDO BETA N-ACETYLGLUCOSAMINIDASE"/>
    <property type="match status" value="1"/>
</dbReference>
<dbReference type="InterPro" id="IPR032979">
    <property type="entry name" value="ENGase"/>
</dbReference>
<dbReference type="InterPro" id="IPR013783">
    <property type="entry name" value="Ig-like_fold"/>
</dbReference>
<dbReference type="EMBL" id="AP018712">
    <property type="protein sequence ID" value="BBE31505.1"/>
    <property type="molecule type" value="Genomic_DNA"/>
</dbReference>
<feature type="domain" description="F5/8 type C" evidence="1">
    <location>
        <begin position="718"/>
        <end position="861"/>
    </location>
</feature>
<proteinExistence type="predicted"/>
<evidence type="ECO:0000313" key="4">
    <source>
        <dbReference type="Proteomes" id="UP000516361"/>
    </source>
</evidence>
<sequence>MKNYIRKTVIVVFLLLVSISIFSQQPYSSYWFPETLLNWSPENDADSDFNRGIIPLSERQVGEIVNKNAKGEAKLTVLSIMHPTTSKNPSEGSNKFNIYTFNYWQYVDKLVMWGGSASEGIIVAPSADVINAAHKNGVKVLGTIFFPPKKYGGQLKWYKDFIKKDGVLLFEKFLMADKLIQVADYYGFDGWFINQETDGVSQEDANTMKEFIQYFENHKKPNMEIMWYDAMTENGKIDWQNALNEKNDGFLKVSDSIFLNFWWKDMDSTRSYAKKIGVDPYTIFAGIDTQANGYNTTVHWDGIFPKEETPKVSLGIYCPNWTYSSSKNQEEFYKKASRYWIGENNDPSNTESKSNWKGLANYFPAKTPIVKLPFVTNFNTGNGHSFSVDGKLLSTKDWNNRSLQDILPTWRWIINGNPLKIDFDWTDAYYGGSSLKISGNLKDETTIKLYKTNLKVNKNTQLTIINKANTLGVAEIGIKLKDKTEPIYFVLNENKSSWNKKVISLSNYESKIITEILLKFKTNNEIKNYEFNLGRIAITNNEKNLIETPNNLKITKIDFINGIYANIRLKWKNNQKNLLYQIYREKINGEREYLGSTYNNVFFVSNLNRLSASENKTNLIVIPVNKLYERGKESIVSFDWVAYPKPKADFYVDKTFIAPGDTIQFQNKSKVYDEVKWFFSGGKPLITKEENPKVTYAKEGEYRVTIIAKNAVGKDTLVKEKYITVSKNAKKEMEVVSLTAEATANGNVPTETPKMALDGKKKTKWCAIGKEPHELYVTLEKEQKIGKFIVKHAEFGGESPDYNTKDFYISISKDGKTWKKVVDIKGNKDAITEHLIEPTRTKYIKLTVTKATQGGDTAARIYEFQVLAEKNAFENYALNKKAIASGNVPAEYPALCFDDKVKNNSKWCAIGKEPHWIMVDLGQIEIIDKFIIKHAEEGGENPEWNTKDFYIEVSNDKKTWKKIIDIKGNKKGVTEYLIKPIKARYAKLTVTKATQGGDTAARIYEFQVLGYKTHKLNKAAGKEAIASGCVSTETPNLAVDRDNKTKWCAVGKEPHWILIDLKDIIAINKFIIKHAQAGGESAEYNTKDFYIEVSNDKKTWKKVVDIKGNKKGITENIIKPVEARYVKLTVTKATQGGDTATRIYELEVQGKVVKKYVEEPKILFKASGSNPGETPDLIMDNEIRTKWCAVGKEPHWILIEFKKPRTIKEFTIKHAQAGGEDAKYNTKDYYIEVSIDGKTWKKVVDVKNNTKAITKDAIKPVEAKYVKLTVTKATQGEDTAVRIYELEIN</sequence>
<dbReference type="InterPro" id="IPR035986">
    <property type="entry name" value="PKD_dom_sf"/>
</dbReference>
<dbReference type="InParanoid" id="A0A7G1G5U5"/>
<dbReference type="Gene3D" id="2.60.120.260">
    <property type="entry name" value="Galactose-binding domain-like"/>
    <property type="match status" value="5"/>
</dbReference>
<dbReference type="SUPFAM" id="SSF49785">
    <property type="entry name" value="Galactose-binding domain-like"/>
    <property type="match status" value="4"/>
</dbReference>
<dbReference type="Proteomes" id="UP000516361">
    <property type="component" value="Chromosome"/>
</dbReference>
<evidence type="ECO:0000259" key="1">
    <source>
        <dbReference type="PROSITE" id="PS50022"/>
    </source>
</evidence>
<dbReference type="InterPro" id="IPR000601">
    <property type="entry name" value="PKD_dom"/>
</dbReference>
<dbReference type="PANTHER" id="PTHR13246:SF1">
    <property type="entry name" value="CYTOSOLIC ENDO-BETA-N-ACETYLGLUCOSAMINIDASE"/>
    <property type="match status" value="1"/>
</dbReference>
<dbReference type="InterPro" id="IPR022409">
    <property type="entry name" value="PKD/Chitinase_dom"/>
</dbReference>
<dbReference type="Pfam" id="PF03644">
    <property type="entry name" value="Glyco_hydro_85"/>
    <property type="match status" value="1"/>
</dbReference>
<dbReference type="CDD" id="cd06547">
    <property type="entry name" value="GH85_ENGase"/>
    <property type="match status" value="1"/>
</dbReference>
<dbReference type="SMART" id="SM00089">
    <property type="entry name" value="PKD"/>
    <property type="match status" value="1"/>
</dbReference>
<dbReference type="Gene3D" id="3.20.20.80">
    <property type="entry name" value="Glycosidases"/>
    <property type="match status" value="1"/>
</dbReference>
<reference evidence="3 4" key="1">
    <citation type="submission" date="2018-06" db="EMBL/GenBank/DDBJ databases">
        <title>Genome sequencing of Oceanotoga sp. sy52.</title>
        <authorList>
            <person name="Mori K."/>
        </authorList>
    </citation>
    <scope>NUCLEOTIDE SEQUENCE [LARGE SCALE GENOMIC DNA]</scope>
    <source>
        <strain evidence="4">sy52</strain>
    </source>
</reference>
<feature type="domain" description="F5/8 type C" evidence="1">
    <location>
        <begin position="1180"/>
        <end position="1289"/>
    </location>
</feature>
<dbReference type="KEGG" id="ocy:OSSY52_16460"/>